<feature type="compositionally biased region" description="Basic and acidic residues" evidence="1">
    <location>
        <begin position="94"/>
        <end position="110"/>
    </location>
</feature>
<evidence type="ECO:0000313" key="3">
    <source>
        <dbReference type="Proteomes" id="UP000796880"/>
    </source>
</evidence>
<sequence length="116" mass="12933">MVTLTPEASRPLASSFCRAPLGPLSTMVFQDEPITTPMVELKPTENASGEAVLTQLRYRHILQLDESVLFGEMKESNEKPSLSFKAKACTLQDEDQRKESRIKEEGDDYHLTSGST</sequence>
<organism evidence="2 3">
    <name type="scientific">Rhamnella rubrinervis</name>
    <dbReference type="NCBI Taxonomy" id="2594499"/>
    <lineage>
        <taxon>Eukaryota</taxon>
        <taxon>Viridiplantae</taxon>
        <taxon>Streptophyta</taxon>
        <taxon>Embryophyta</taxon>
        <taxon>Tracheophyta</taxon>
        <taxon>Spermatophyta</taxon>
        <taxon>Magnoliopsida</taxon>
        <taxon>eudicotyledons</taxon>
        <taxon>Gunneridae</taxon>
        <taxon>Pentapetalae</taxon>
        <taxon>rosids</taxon>
        <taxon>fabids</taxon>
        <taxon>Rosales</taxon>
        <taxon>Rhamnaceae</taxon>
        <taxon>rhamnoid group</taxon>
        <taxon>Rhamneae</taxon>
        <taxon>Rhamnella</taxon>
    </lineage>
</organism>
<dbReference type="AlphaFoldDB" id="A0A8K0DXR0"/>
<name>A0A8K0DXR0_9ROSA</name>
<evidence type="ECO:0000256" key="1">
    <source>
        <dbReference type="SAM" id="MobiDB-lite"/>
    </source>
</evidence>
<evidence type="ECO:0000313" key="2">
    <source>
        <dbReference type="EMBL" id="KAF3436666.1"/>
    </source>
</evidence>
<dbReference type="Proteomes" id="UP000796880">
    <property type="component" value="Unassembled WGS sequence"/>
</dbReference>
<reference evidence="2" key="1">
    <citation type="submission" date="2020-03" db="EMBL/GenBank/DDBJ databases">
        <title>A high-quality chromosome-level genome assembly of a woody plant with both climbing and erect habits, Rhamnella rubrinervis.</title>
        <authorList>
            <person name="Lu Z."/>
            <person name="Yang Y."/>
            <person name="Zhu X."/>
            <person name="Sun Y."/>
        </authorList>
    </citation>
    <scope>NUCLEOTIDE SEQUENCE</scope>
    <source>
        <strain evidence="2">BYM</strain>
        <tissue evidence="2">Leaf</tissue>
    </source>
</reference>
<gene>
    <name evidence="2" type="ORF">FNV43_RR19413</name>
</gene>
<proteinExistence type="predicted"/>
<keyword evidence="3" id="KW-1185">Reference proteome</keyword>
<comment type="caution">
    <text evidence="2">The sequence shown here is derived from an EMBL/GenBank/DDBJ whole genome shotgun (WGS) entry which is preliminary data.</text>
</comment>
<protein>
    <submittedName>
        <fullName evidence="2">Uncharacterized protein</fullName>
    </submittedName>
</protein>
<accession>A0A8K0DXR0</accession>
<dbReference type="EMBL" id="VOIH02000009">
    <property type="protein sequence ID" value="KAF3436666.1"/>
    <property type="molecule type" value="Genomic_DNA"/>
</dbReference>
<feature type="region of interest" description="Disordered" evidence="1">
    <location>
        <begin position="93"/>
        <end position="116"/>
    </location>
</feature>